<proteinExistence type="predicted"/>
<dbReference type="GO" id="GO:0006950">
    <property type="term" value="P:response to stress"/>
    <property type="evidence" value="ECO:0007669"/>
    <property type="project" value="TreeGrafter"/>
</dbReference>
<evidence type="ECO:0000313" key="3">
    <source>
        <dbReference type="Proteomes" id="UP000009145"/>
    </source>
</evidence>
<protein>
    <submittedName>
        <fullName evidence="2">Transcriptional regulator, MarR family</fullName>
    </submittedName>
</protein>
<dbReference type="PATRIC" id="fig|754477.3.peg.1210"/>
<gene>
    <name evidence="2" type="ordered locus">Q7C_1231</name>
</gene>
<dbReference type="HOGENOM" id="CLU_083287_27_5_6"/>
<feature type="domain" description="HTH marR-type" evidence="1">
    <location>
        <begin position="26"/>
        <end position="162"/>
    </location>
</feature>
<dbReference type="InterPro" id="IPR039422">
    <property type="entry name" value="MarR/SlyA-like"/>
</dbReference>
<name>I1YHI8_METFJ</name>
<dbReference type="PRINTS" id="PR00598">
    <property type="entry name" value="HTHMARR"/>
</dbReference>
<dbReference type="InterPro" id="IPR036388">
    <property type="entry name" value="WH-like_DNA-bd_sf"/>
</dbReference>
<evidence type="ECO:0000313" key="2">
    <source>
        <dbReference type="EMBL" id="AFJ02381.1"/>
    </source>
</evidence>
<dbReference type="Gene3D" id="1.10.10.10">
    <property type="entry name" value="Winged helix-like DNA-binding domain superfamily/Winged helix DNA-binding domain"/>
    <property type="match status" value="1"/>
</dbReference>
<dbReference type="PANTHER" id="PTHR33164:SF104">
    <property type="entry name" value="TRANSCRIPTIONAL REGULATORY PROTEIN"/>
    <property type="match status" value="1"/>
</dbReference>
<sequence length="166" mass="18432">MSDKIAPIESIIERMKANLPADNLPAAATVKRLYWAREQLFSMSKQVMEKNTLSAGEYDALGSLRVQGSPFELTPSDICQNNMLSSGGLTKVLNNLEKRGLISRHACHEDQRSRKVRLTQAGQNLIESALSEVFADYETRLAKTLSASERQQLDNLLGKLNQPGNE</sequence>
<dbReference type="Pfam" id="PF12802">
    <property type="entry name" value="MarR_2"/>
    <property type="match status" value="1"/>
</dbReference>
<dbReference type="KEGG" id="mec:Q7C_1231"/>
<dbReference type="RefSeq" id="WP_014703801.1">
    <property type="nucleotide sequence ID" value="NC_017856.1"/>
</dbReference>
<reference evidence="2 3" key="1">
    <citation type="journal article" date="2012" name="J. Bacteriol.">
        <title>Complete genome sequences of Methylophaga sp. strain JAM1 and Methylophaga sp. strain JAM7.</title>
        <authorList>
            <person name="Villeneuve C."/>
            <person name="Martineau C."/>
            <person name="Mauffrey F."/>
            <person name="Villemur R."/>
        </authorList>
    </citation>
    <scope>NUCLEOTIDE SEQUENCE [LARGE SCALE GENOMIC DNA]</scope>
    <source>
        <strain evidence="2 3">JAM7</strain>
    </source>
</reference>
<dbReference type="SMART" id="SM00347">
    <property type="entry name" value="HTH_MARR"/>
    <property type="match status" value="1"/>
</dbReference>
<dbReference type="OrthoDB" id="32523at2"/>
<evidence type="ECO:0000259" key="1">
    <source>
        <dbReference type="PROSITE" id="PS50995"/>
    </source>
</evidence>
<dbReference type="AlphaFoldDB" id="I1YHI8"/>
<dbReference type="GO" id="GO:0003700">
    <property type="term" value="F:DNA-binding transcription factor activity"/>
    <property type="evidence" value="ECO:0007669"/>
    <property type="project" value="InterPro"/>
</dbReference>
<dbReference type="EMBL" id="CP003380">
    <property type="protein sequence ID" value="AFJ02381.1"/>
    <property type="molecule type" value="Genomic_DNA"/>
</dbReference>
<organism evidence="2 3">
    <name type="scientific">Methylophaga frappieri (strain ATCC BAA-2434 / DSM 25690 / JAM7)</name>
    <dbReference type="NCBI Taxonomy" id="754477"/>
    <lineage>
        <taxon>Bacteria</taxon>
        <taxon>Pseudomonadati</taxon>
        <taxon>Pseudomonadota</taxon>
        <taxon>Gammaproteobacteria</taxon>
        <taxon>Thiotrichales</taxon>
        <taxon>Piscirickettsiaceae</taxon>
        <taxon>Methylophaga</taxon>
    </lineage>
</organism>
<dbReference type="InterPro" id="IPR000835">
    <property type="entry name" value="HTH_MarR-typ"/>
</dbReference>
<dbReference type="STRING" id="754477.Q7C_1231"/>
<dbReference type="eggNOG" id="COG1846">
    <property type="taxonomic scope" value="Bacteria"/>
</dbReference>
<dbReference type="InterPro" id="IPR036390">
    <property type="entry name" value="WH_DNA-bd_sf"/>
</dbReference>
<dbReference type="SUPFAM" id="SSF46785">
    <property type="entry name" value="Winged helix' DNA-binding domain"/>
    <property type="match status" value="1"/>
</dbReference>
<dbReference type="PANTHER" id="PTHR33164">
    <property type="entry name" value="TRANSCRIPTIONAL REGULATOR, MARR FAMILY"/>
    <property type="match status" value="1"/>
</dbReference>
<keyword evidence="3" id="KW-1185">Reference proteome</keyword>
<dbReference type="Proteomes" id="UP000009145">
    <property type="component" value="Chromosome"/>
</dbReference>
<accession>I1YHI8</accession>
<dbReference type="PROSITE" id="PS50995">
    <property type="entry name" value="HTH_MARR_2"/>
    <property type="match status" value="1"/>
</dbReference>